<dbReference type="InterPro" id="IPR039267">
    <property type="entry name" value="Lsm11"/>
</dbReference>
<evidence type="ECO:0000313" key="2">
    <source>
        <dbReference type="EMBL" id="KAI1713978.1"/>
    </source>
</evidence>
<reference evidence="2" key="1">
    <citation type="submission" date="2022-01" db="EMBL/GenBank/DDBJ databases">
        <title>Genome Sequence Resource for Two Populations of Ditylenchus destructor, the Migratory Endoparasitic Phytonematode.</title>
        <authorList>
            <person name="Zhang H."/>
            <person name="Lin R."/>
            <person name="Xie B."/>
        </authorList>
    </citation>
    <scope>NUCLEOTIDE SEQUENCE</scope>
    <source>
        <strain evidence="2">BazhouSP</strain>
    </source>
</reference>
<dbReference type="PANTHER" id="PTHR21415">
    <property type="entry name" value="U7 SNRNA-ASSOCIATED SM-LIKE PROTEIN LSM11"/>
    <property type="match status" value="1"/>
</dbReference>
<evidence type="ECO:0000259" key="1">
    <source>
        <dbReference type="Pfam" id="PF01423"/>
    </source>
</evidence>
<proteinExistence type="predicted"/>
<accession>A0AAD4R6X3</accession>
<dbReference type="PANTHER" id="PTHR21415:SF1">
    <property type="entry name" value="U7 SNRNA-ASSOCIATED SM-LIKE PROTEIN LSM11"/>
    <property type="match status" value="1"/>
</dbReference>
<dbReference type="SUPFAM" id="SSF50182">
    <property type="entry name" value="Sm-like ribonucleoproteins"/>
    <property type="match status" value="1"/>
</dbReference>
<dbReference type="GO" id="GO:0071209">
    <property type="term" value="F:U7 snRNA binding"/>
    <property type="evidence" value="ECO:0007669"/>
    <property type="project" value="InterPro"/>
</dbReference>
<dbReference type="Gene3D" id="2.30.30.100">
    <property type="match status" value="1"/>
</dbReference>
<dbReference type="InterPro" id="IPR001163">
    <property type="entry name" value="Sm_dom_euk/arc"/>
</dbReference>
<name>A0AAD4R6X3_9BILA</name>
<dbReference type="AlphaFoldDB" id="A0AAD4R6X3"/>
<evidence type="ECO:0000313" key="3">
    <source>
        <dbReference type="Proteomes" id="UP001201812"/>
    </source>
</evidence>
<sequence>MDPFREDFDAQKALSLINCIDVNPCSSLEEFEENLIKEDPTLVSGILKIEKDATTSNEAQKLTTKKRLKGLEAVCKESAEPTVPKPVKIAKRRVKHIDTAEGKAFACASGGIYDCMEKWVNERSRVTIKIRNDATSRTHAEPNRLLQGVIVAFDKHWNLVLRDVDEVYTPALRLRKVQASSKAMPSSVVYNLLNASSSGPTVMQRHLKCSMVVGNSIVCIYKE</sequence>
<dbReference type="InterPro" id="IPR010920">
    <property type="entry name" value="LSM_dom_sf"/>
</dbReference>
<protein>
    <submittedName>
        <fullName evidence="2">LSM domain-containing protein</fullName>
    </submittedName>
</protein>
<dbReference type="EMBL" id="JAKKPZ010000014">
    <property type="protein sequence ID" value="KAI1713978.1"/>
    <property type="molecule type" value="Genomic_DNA"/>
</dbReference>
<comment type="caution">
    <text evidence="2">The sequence shown here is derived from an EMBL/GenBank/DDBJ whole genome shotgun (WGS) entry which is preliminary data.</text>
</comment>
<dbReference type="Pfam" id="PF01423">
    <property type="entry name" value="LSM"/>
    <property type="match status" value="1"/>
</dbReference>
<feature type="domain" description="Sm" evidence="1">
    <location>
        <begin position="143"/>
        <end position="171"/>
    </location>
</feature>
<dbReference type="GO" id="GO:0006398">
    <property type="term" value="P:mRNA 3'-end processing by stem-loop binding and cleavage"/>
    <property type="evidence" value="ECO:0007669"/>
    <property type="project" value="TreeGrafter"/>
</dbReference>
<gene>
    <name evidence="2" type="ORF">DdX_08863</name>
</gene>
<keyword evidence="3" id="KW-1185">Reference proteome</keyword>
<organism evidence="2 3">
    <name type="scientific">Ditylenchus destructor</name>
    <dbReference type="NCBI Taxonomy" id="166010"/>
    <lineage>
        <taxon>Eukaryota</taxon>
        <taxon>Metazoa</taxon>
        <taxon>Ecdysozoa</taxon>
        <taxon>Nematoda</taxon>
        <taxon>Chromadorea</taxon>
        <taxon>Rhabditida</taxon>
        <taxon>Tylenchina</taxon>
        <taxon>Tylenchomorpha</taxon>
        <taxon>Sphaerularioidea</taxon>
        <taxon>Anguinidae</taxon>
        <taxon>Anguininae</taxon>
        <taxon>Ditylenchus</taxon>
    </lineage>
</organism>
<dbReference type="Proteomes" id="UP001201812">
    <property type="component" value="Unassembled WGS sequence"/>
</dbReference>
<dbReference type="GO" id="GO:0005683">
    <property type="term" value="C:U7 snRNP"/>
    <property type="evidence" value="ECO:0007669"/>
    <property type="project" value="TreeGrafter"/>
</dbReference>